<dbReference type="SUPFAM" id="SSF143120">
    <property type="entry name" value="YefM-like"/>
    <property type="match status" value="1"/>
</dbReference>
<dbReference type="NCBIfam" id="TIGR01552">
    <property type="entry name" value="phd_fam"/>
    <property type="match status" value="1"/>
</dbReference>
<sequence>MESIGLRELSHHTARVVARVRDGETIQVTDHGKPVLRLVPENPQHLGWRERLIAAGELIPATDPTPFATPLVVADPGRSVSDALSEMRDQERW</sequence>
<evidence type="ECO:0000313" key="3">
    <source>
        <dbReference type="EMBL" id="NYI05430.1"/>
    </source>
</evidence>
<evidence type="ECO:0000256" key="2">
    <source>
        <dbReference type="RuleBase" id="RU362080"/>
    </source>
</evidence>
<dbReference type="InterPro" id="IPR051416">
    <property type="entry name" value="phD-YefM_TA_antitoxins"/>
</dbReference>
<dbReference type="Proteomes" id="UP000567795">
    <property type="component" value="Unassembled WGS sequence"/>
</dbReference>
<comment type="similarity">
    <text evidence="1 2">Belongs to the phD/YefM antitoxin family.</text>
</comment>
<proteinExistence type="inferred from homology"/>
<name>A0A852ZVZ9_9ACTN</name>
<dbReference type="RefSeq" id="WP_179814166.1">
    <property type="nucleotide sequence ID" value="NZ_JACBZD010000001.1"/>
</dbReference>
<dbReference type="InterPro" id="IPR036165">
    <property type="entry name" value="YefM-like_sf"/>
</dbReference>
<protein>
    <recommendedName>
        <fullName evidence="2">Antitoxin</fullName>
    </recommendedName>
</protein>
<evidence type="ECO:0000313" key="4">
    <source>
        <dbReference type="Proteomes" id="UP000567795"/>
    </source>
</evidence>
<gene>
    <name evidence="3" type="ORF">FHU37_002373</name>
</gene>
<dbReference type="PANTHER" id="PTHR35377">
    <property type="entry name" value="ANTITOXIN VAPB49-RELATED-RELATED"/>
    <property type="match status" value="1"/>
</dbReference>
<dbReference type="PANTHER" id="PTHR35377:SF5">
    <property type="entry name" value="ANTITOXIN VAPB46"/>
    <property type="match status" value="1"/>
</dbReference>
<dbReference type="EMBL" id="JACBZD010000001">
    <property type="protein sequence ID" value="NYI05430.1"/>
    <property type="molecule type" value="Genomic_DNA"/>
</dbReference>
<dbReference type="InterPro" id="IPR006442">
    <property type="entry name" value="Antitoxin_Phd/YefM"/>
</dbReference>
<keyword evidence="4" id="KW-1185">Reference proteome</keyword>
<organism evidence="3 4">
    <name type="scientific">Allostreptomyces psammosilenae</name>
    <dbReference type="NCBI Taxonomy" id="1892865"/>
    <lineage>
        <taxon>Bacteria</taxon>
        <taxon>Bacillati</taxon>
        <taxon>Actinomycetota</taxon>
        <taxon>Actinomycetes</taxon>
        <taxon>Kitasatosporales</taxon>
        <taxon>Streptomycetaceae</taxon>
        <taxon>Allostreptomyces</taxon>
    </lineage>
</organism>
<dbReference type="Gene3D" id="3.40.1620.10">
    <property type="entry name" value="YefM-like domain"/>
    <property type="match status" value="1"/>
</dbReference>
<comment type="function">
    <text evidence="2">Antitoxin component of a type II toxin-antitoxin (TA) system.</text>
</comment>
<dbReference type="Pfam" id="PF02604">
    <property type="entry name" value="PhdYeFM_antitox"/>
    <property type="match status" value="1"/>
</dbReference>
<dbReference type="GO" id="GO:0097351">
    <property type="term" value="F:toxin sequestering activity"/>
    <property type="evidence" value="ECO:0007669"/>
    <property type="project" value="TreeGrafter"/>
</dbReference>
<comment type="caution">
    <text evidence="3">The sequence shown here is derived from an EMBL/GenBank/DDBJ whole genome shotgun (WGS) entry which is preliminary data.</text>
</comment>
<evidence type="ECO:0000256" key="1">
    <source>
        <dbReference type="ARBA" id="ARBA00009981"/>
    </source>
</evidence>
<dbReference type="AlphaFoldDB" id="A0A852ZVZ9"/>
<accession>A0A852ZVZ9</accession>
<reference evidence="3 4" key="1">
    <citation type="submission" date="2020-07" db="EMBL/GenBank/DDBJ databases">
        <title>Sequencing the genomes of 1000 actinobacteria strains.</title>
        <authorList>
            <person name="Klenk H.-P."/>
        </authorList>
    </citation>
    <scope>NUCLEOTIDE SEQUENCE [LARGE SCALE GENOMIC DNA]</scope>
    <source>
        <strain evidence="3 4">DSM 42178</strain>
    </source>
</reference>